<comment type="caution">
    <text evidence="1">The sequence shown here is derived from an EMBL/GenBank/DDBJ whole genome shotgun (WGS) entry which is preliminary data.</text>
</comment>
<evidence type="ECO:0000313" key="1">
    <source>
        <dbReference type="EMBL" id="TNN26996.1"/>
    </source>
</evidence>
<sequence>MPRIRKRIHKELCDCHLSG</sequence>
<dbReference type="Proteomes" id="UP000314294">
    <property type="component" value="Unassembled WGS sequence"/>
</dbReference>
<organism evidence="1 2">
    <name type="scientific">Liparis tanakae</name>
    <name type="common">Tanaka's snailfish</name>
    <dbReference type="NCBI Taxonomy" id="230148"/>
    <lineage>
        <taxon>Eukaryota</taxon>
        <taxon>Metazoa</taxon>
        <taxon>Chordata</taxon>
        <taxon>Craniata</taxon>
        <taxon>Vertebrata</taxon>
        <taxon>Euteleostomi</taxon>
        <taxon>Actinopterygii</taxon>
        <taxon>Neopterygii</taxon>
        <taxon>Teleostei</taxon>
        <taxon>Neoteleostei</taxon>
        <taxon>Acanthomorphata</taxon>
        <taxon>Eupercaria</taxon>
        <taxon>Perciformes</taxon>
        <taxon>Cottioidei</taxon>
        <taxon>Cottales</taxon>
        <taxon>Liparidae</taxon>
        <taxon>Liparis</taxon>
    </lineage>
</organism>
<gene>
    <name evidence="1" type="ORF">EYF80_062861</name>
</gene>
<keyword evidence="2" id="KW-1185">Reference proteome</keyword>
<dbReference type="EMBL" id="SRLO01009076">
    <property type="protein sequence ID" value="TNN26996.1"/>
    <property type="molecule type" value="Genomic_DNA"/>
</dbReference>
<evidence type="ECO:0000313" key="2">
    <source>
        <dbReference type="Proteomes" id="UP000314294"/>
    </source>
</evidence>
<dbReference type="AlphaFoldDB" id="A0A4Z2EDN7"/>
<proteinExistence type="predicted"/>
<name>A0A4Z2EDN7_9TELE</name>
<reference evidence="1 2" key="1">
    <citation type="submission" date="2019-03" db="EMBL/GenBank/DDBJ databases">
        <title>First draft genome of Liparis tanakae, snailfish: a comprehensive survey of snailfish specific genes.</title>
        <authorList>
            <person name="Kim W."/>
            <person name="Song I."/>
            <person name="Jeong J.-H."/>
            <person name="Kim D."/>
            <person name="Kim S."/>
            <person name="Ryu S."/>
            <person name="Song J.Y."/>
            <person name="Lee S.K."/>
        </authorList>
    </citation>
    <scope>NUCLEOTIDE SEQUENCE [LARGE SCALE GENOMIC DNA]</scope>
    <source>
        <tissue evidence="1">Muscle</tissue>
    </source>
</reference>
<accession>A0A4Z2EDN7</accession>
<protein>
    <submittedName>
        <fullName evidence="1">Uncharacterized protein</fullName>
    </submittedName>
</protein>